<dbReference type="NCBIfam" id="TIGR00654">
    <property type="entry name" value="PhzF_family"/>
    <property type="match status" value="1"/>
</dbReference>
<dbReference type="Pfam" id="PF02567">
    <property type="entry name" value="PhzC-PhzF"/>
    <property type="match status" value="1"/>
</dbReference>
<dbReference type="PANTHER" id="PTHR13774">
    <property type="entry name" value="PHENAZINE BIOSYNTHESIS PROTEIN"/>
    <property type="match status" value="1"/>
</dbReference>
<dbReference type="EMBL" id="JBHRSL010000010">
    <property type="protein sequence ID" value="MFC3053137.1"/>
    <property type="molecule type" value="Genomic_DNA"/>
</dbReference>
<proteinExistence type="inferred from homology"/>
<evidence type="ECO:0000313" key="3">
    <source>
        <dbReference type="EMBL" id="MFC3053137.1"/>
    </source>
</evidence>
<dbReference type="Proteomes" id="UP001595444">
    <property type="component" value="Unassembled WGS sequence"/>
</dbReference>
<evidence type="ECO:0000313" key="4">
    <source>
        <dbReference type="Proteomes" id="UP001595444"/>
    </source>
</evidence>
<gene>
    <name evidence="3" type="ORF">ACFOKA_14575</name>
</gene>
<dbReference type="Gene3D" id="3.10.310.10">
    <property type="entry name" value="Diaminopimelate Epimerase, Chain A, domain 1"/>
    <property type="match status" value="2"/>
</dbReference>
<keyword evidence="2" id="KW-0413">Isomerase</keyword>
<accession>A0ABV7D826</accession>
<organism evidence="3 4">
    <name type="scientific">Kordiimonas pumila</name>
    <dbReference type="NCBI Taxonomy" id="2161677"/>
    <lineage>
        <taxon>Bacteria</taxon>
        <taxon>Pseudomonadati</taxon>
        <taxon>Pseudomonadota</taxon>
        <taxon>Alphaproteobacteria</taxon>
        <taxon>Kordiimonadales</taxon>
        <taxon>Kordiimonadaceae</taxon>
        <taxon>Kordiimonas</taxon>
    </lineage>
</organism>
<protein>
    <submittedName>
        <fullName evidence="3">PhzF family phenazine biosynthesis protein</fullName>
    </submittedName>
</protein>
<dbReference type="RefSeq" id="WP_194213050.1">
    <property type="nucleotide sequence ID" value="NZ_CP061205.1"/>
</dbReference>
<evidence type="ECO:0000256" key="2">
    <source>
        <dbReference type="ARBA" id="ARBA00023235"/>
    </source>
</evidence>
<comment type="caution">
    <text evidence="3">The sequence shown here is derived from an EMBL/GenBank/DDBJ whole genome shotgun (WGS) entry which is preliminary data.</text>
</comment>
<reference evidence="4" key="1">
    <citation type="journal article" date="2019" name="Int. J. Syst. Evol. Microbiol.">
        <title>The Global Catalogue of Microorganisms (GCM) 10K type strain sequencing project: providing services to taxonomists for standard genome sequencing and annotation.</title>
        <authorList>
            <consortium name="The Broad Institute Genomics Platform"/>
            <consortium name="The Broad Institute Genome Sequencing Center for Infectious Disease"/>
            <person name="Wu L."/>
            <person name="Ma J."/>
        </authorList>
    </citation>
    <scope>NUCLEOTIDE SEQUENCE [LARGE SCALE GENOMIC DNA]</scope>
    <source>
        <strain evidence="4">KCTC 62164</strain>
    </source>
</reference>
<dbReference type="InterPro" id="IPR003719">
    <property type="entry name" value="Phenazine_PhzF-like"/>
</dbReference>
<dbReference type="PIRSF" id="PIRSF016184">
    <property type="entry name" value="PhzC_PhzF"/>
    <property type="match status" value="1"/>
</dbReference>
<comment type="similarity">
    <text evidence="1">Belongs to the PhzF family.</text>
</comment>
<name>A0ABV7D826_9PROT</name>
<dbReference type="SUPFAM" id="SSF54506">
    <property type="entry name" value="Diaminopimelate epimerase-like"/>
    <property type="match status" value="1"/>
</dbReference>
<dbReference type="PANTHER" id="PTHR13774:SF17">
    <property type="entry name" value="PHENAZINE BIOSYNTHESIS-LIKE DOMAIN-CONTAINING PROTEIN"/>
    <property type="match status" value="1"/>
</dbReference>
<keyword evidence="4" id="KW-1185">Reference proteome</keyword>
<evidence type="ECO:0000256" key="1">
    <source>
        <dbReference type="ARBA" id="ARBA00008270"/>
    </source>
</evidence>
<sequence>MQEIPLYQIDAFTDVAFQGNPAAICPLTEFLPDESLQTIAAENNLAETAYYTPLDGIEADYHLRWFTPETEVKLCGHATLAAAYVIFRHFRHDMSKLRFLTLSGILTVEKKNGKLELCFPELRAAPITLPVGLAAAMGAEPQEVYKGDDGDRDLLLIYDSPEVILGLEPDLFALKAFAPYGFIATAKGLGNVDFVSRCFFPNHGINEDPVTGSAHCMSGPFWAKRLAKQELYARQISKRGGDLWLRVPGDGKVYIAGQAIEVLRGTFFLH</sequence>